<sequence length="183" mass="20027">MPHRLSRMAESLRARQLAKPARNSVNDNLASEACLMVAAPEPVWQGPGIVVSLGVQDGRHRMGAVRVMAPDATDDPVAGTAVLLRLLEHYGAWMGFEGEAEPVHPGEVRPVPTVLGAIPGEQASVEYRLDLRNIGRDSQQLTADGTILLDGRPVFLLDGVSIVFRRTGPTPRRRQERRTRRDA</sequence>
<organism evidence="1 2">
    <name type="scientific">Roseomonas populi</name>
    <dbReference type="NCBI Taxonomy" id="3121582"/>
    <lineage>
        <taxon>Bacteria</taxon>
        <taxon>Pseudomonadati</taxon>
        <taxon>Pseudomonadota</taxon>
        <taxon>Alphaproteobacteria</taxon>
        <taxon>Acetobacterales</taxon>
        <taxon>Roseomonadaceae</taxon>
        <taxon>Roseomonas</taxon>
    </lineage>
</organism>
<dbReference type="Proteomes" id="UP001524642">
    <property type="component" value="Unassembled WGS sequence"/>
</dbReference>
<keyword evidence="2" id="KW-1185">Reference proteome</keyword>
<dbReference type="RefSeq" id="WP_257717990.1">
    <property type="nucleotide sequence ID" value="NZ_JANJOU010000020.1"/>
</dbReference>
<evidence type="ECO:0000313" key="1">
    <source>
        <dbReference type="EMBL" id="MCR0984336.1"/>
    </source>
</evidence>
<proteinExistence type="predicted"/>
<comment type="caution">
    <text evidence="1">The sequence shown here is derived from an EMBL/GenBank/DDBJ whole genome shotgun (WGS) entry which is preliminary data.</text>
</comment>
<evidence type="ECO:0000313" key="2">
    <source>
        <dbReference type="Proteomes" id="UP001524642"/>
    </source>
</evidence>
<name>A0ABT1X8A7_9PROT</name>
<reference evidence="1 2" key="1">
    <citation type="submission" date="2022-06" db="EMBL/GenBank/DDBJ databases">
        <title>Roseomonas CN29.</title>
        <authorList>
            <person name="Cheng Y."/>
            <person name="He X."/>
        </authorList>
    </citation>
    <scope>NUCLEOTIDE SEQUENCE [LARGE SCALE GENOMIC DNA]</scope>
    <source>
        <strain evidence="1 2">CN29</strain>
    </source>
</reference>
<accession>A0ABT1X8A7</accession>
<dbReference type="EMBL" id="JANJOU010000020">
    <property type="protein sequence ID" value="MCR0984336.1"/>
    <property type="molecule type" value="Genomic_DNA"/>
</dbReference>
<gene>
    <name evidence="1" type="ORF">NRP21_19960</name>
</gene>
<protein>
    <submittedName>
        <fullName evidence="1">Uncharacterized protein</fullName>
    </submittedName>
</protein>